<dbReference type="AlphaFoldDB" id="A0ABD5RAX1"/>
<comment type="caution">
    <text evidence="5">The sequence shown here is derived from an EMBL/GenBank/DDBJ whole genome shotgun (WGS) entry which is preliminary data.</text>
</comment>
<evidence type="ECO:0000256" key="1">
    <source>
        <dbReference type="ARBA" id="ARBA00022801"/>
    </source>
</evidence>
<dbReference type="SUPFAM" id="SSF51445">
    <property type="entry name" value="(Trans)glycosidases"/>
    <property type="match status" value="1"/>
</dbReference>
<evidence type="ECO:0000313" key="5">
    <source>
        <dbReference type="EMBL" id="MFC5367129.1"/>
    </source>
</evidence>
<evidence type="ECO:0000256" key="2">
    <source>
        <dbReference type="ARBA" id="ARBA00023295"/>
    </source>
</evidence>
<reference evidence="5 6" key="1">
    <citation type="journal article" date="2019" name="Int. J. Syst. Evol. Microbiol.">
        <title>The Global Catalogue of Microorganisms (GCM) 10K type strain sequencing project: providing services to taxonomists for standard genome sequencing and annotation.</title>
        <authorList>
            <consortium name="The Broad Institute Genomics Platform"/>
            <consortium name="The Broad Institute Genome Sequencing Center for Infectious Disease"/>
            <person name="Wu L."/>
            <person name="Ma J."/>
        </authorList>
    </citation>
    <scope>NUCLEOTIDE SEQUENCE [LARGE SCALE GENOMIC DNA]</scope>
    <source>
        <strain evidence="5 6">CGMCC 1.12237</strain>
    </source>
</reference>
<dbReference type="RefSeq" id="WP_227231471.1">
    <property type="nucleotide sequence ID" value="NZ_JAJCVJ010000004.1"/>
</dbReference>
<sequence length="383" mass="44305">MTGRDRWTDEQAWNWYQEQEWPVGCNYLPSTAVNPTEMWQAATFDPETIDRELGWAADWGMNSVRVFLQYLVWKDDPEALAERMDRFLEIADDHGLSTMFVLFDDVGFSGDEPYLGPQKDPIPDTHNSQWTPSPGHERVVDRSTWPDLADYVRDVVRRFRGDERIFCWDTYNEPGNSKMDERSNPLLRESFTWAREADPIHPITAGVNWDPNRSEQNRIGSEEADVVSFHDYSDFAFTRHRVEGLKEEWGRPLLCTEWLARTRDNLAESHLPYFKREGIGCYTWGFVNGKLQTHLPWSTAQTSIAEAIEEEDTDTWFHDLVHDDGTPYRPAEYETFRRYVVDDEDPPSLEAIAALAPGADPETIRTATDVDVSAEDQAGPYHE</sequence>
<protein>
    <submittedName>
        <fullName evidence="5">Cellulase family glycosylhydrolase</fullName>
    </submittedName>
</protein>
<keyword evidence="2" id="KW-0326">Glycosidase</keyword>
<feature type="domain" description="Glycoside hydrolase family 5" evidence="4">
    <location>
        <begin position="56"/>
        <end position="281"/>
    </location>
</feature>
<dbReference type="Gene3D" id="3.20.20.80">
    <property type="entry name" value="Glycosidases"/>
    <property type="match status" value="1"/>
</dbReference>
<evidence type="ECO:0000313" key="6">
    <source>
        <dbReference type="Proteomes" id="UP001596201"/>
    </source>
</evidence>
<dbReference type="GO" id="GO:0016798">
    <property type="term" value="F:hydrolase activity, acting on glycosyl bonds"/>
    <property type="evidence" value="ECO:0007669"/>
    <property type="project" value="UniProtKB-KW"/>
</dbReference>
<accession>A0ABD5RAX1</accession>
<dbReference type="Proteomes" id="UP001596201">
    <property type="component" value="Unassembled WGS sequence"/>
</dbReference>
<dbReference type="EMBL" id="JBHSKX010000001">
    <property type="protein sequence ID" value="MFC5367129.1"/>
    <property type="molecule type" value="Genomic_DNA"/>
</dbReference>
<evidence type="ECO:0000259" key="4">
    <source>
        <dbReference type="Pfam" id="PF00150"/>
    </source>
</evidence>
<dbReference type="InterPro" id="IPR001547">
    <property type="entry name" value="Glyco_hydro_5"/>
</dbReference>
<feature type="region of interest" description="Disordered" evidence="3">
    <location>
        <begin position="360"/>
        <end position="383"/>
    </location>
</feature>
<proteinExistence type="predicted"/>
<gene>
    <name evidence="5" type="ORF">ACFPJ5_09260</name>
</gene>
<evidence type="ECO:0000256" key="3">
    <source>
        <dbReference type="SAM" id="MobiDB-lite"/>
    </source>
</evidence>
<name>A0ABD5RAX1_9EURY</name>
<dbReference type="Pfam" id="PF00150">
    <property type="entry name" value="Cellulase"/>
    <property type="match status" value="1"/>
</dbReference>
<keyword evidence="1" id="KW-0378">Hydrolase</keyword>
<dbReference type="InterPro" id="IPR017853">
    <property type="entry name" value="GH"/>
</dbReference>
<organism evidence="5 6">
    <name type="scientific">Salinirubrum litoreum</name>
    <dbReference type="NCBI Taxonomy" id="1126234"/>
    <lineage>
        <taxon>Archaea</taxon>
        <taxon>Methanobacteriati</taxon>
        <taxon>Methanobacteriota</taxon>
        <taxon>Stenosarchaea group</taxon>
        <taxon>Halobacteria</taxon>
        <taxon>Halobacteriales</taxon>
        <taxon>Haloferacaceae</taxon>
        <taxon>Salinirubrum</taxon>
    </lineage>
</organism>
<keyword evidence="6" id="KW-1185">Reference proteome</keyword>